<sequence length="198" mass="22143">TCEIMALKNQKLWPSMMTLSGLLGCSRLYSSKPELDMKKLRPMILRRKQSRAKDYPVKPVVQVAFDVLKARTFLIRGVSTLLQIFPIWACRYCPELHIGEKGHLIRTCGGYRHGAKIQVYALSSFYAARTTWTQPLHSSSIIAPLLQQQVPDLLPHIDLRHPFTFRRHFPASPCQGGYGYGMLSGGAGGSVVAGMEVL</sequence>
<dbReference type="EMBL" id="JAVXUP010000382">
    <property type="protein sequence ID" value="KAK3029311.1"/>
    <property type="molecule type" value="Genomic_DNA"/>
</dbReference>
<evidence type="ECO:0000259" key="1">
    <source>
        <dbReference type="Pfam" id="PF05634"/>
    </source>
</evidence>
<dbReference type="GO" id="GO:0003723">
    <property type="term" value="F:RNA binding"/>
    <property type="evidence" value="ECO:0007669"/>
    <property type="project" value="InterPro"/>
</dbReference>
<feature type="domain" description="APO" evidence="1">
    <location>
        <begin position="47"/>
        <end position="113"/>
    </location>
</feature>
<dbReference type="AlphaFoldDB" id="A0AA89BES9"/>
<evidence type="ECO:0000313" key="3">
    <source>
        <dbReference type="Proteomes" id="UP001188597"/>
    </source>
</evidence>
<comment type="caution">
    <text evidence="2">The sequence shown here is derived from an EMBL/GenBank/DDBJ whole genome shotgun (WGS) entry which is preliminary data.</text>
</comment>
<dbReference type="Pfam" id="PF05634">
    <property type="entry name" value="APO_RNA-bind"/>
    <property type="match status" value="1"/>
</dbReference>
<feature type="non-terminal residue" evidence="2">
    <location>
        <position position="1"/>
    </location>
</feature>
<accession>A0AA89BES9</accession>
<evidence type="ECO:0000313" key="2">
    <source>
        <dbReference type="EMBL" id="KAK3029311.1"/>
    </source>
</evidence>
<reference evidence="2" key="1">
    <citation type="submission" date="2022-12" db="EMBL/GenBank/DDBJ databases">
        <title>Draft genome assemblies for two species of Escallonia (Escalloniales).</title>
        <authorList>
            <person name="Chanderbali A."/>
            <person name="Dervinis C."/>
            <person name="Anghel I."/>
            <person name="Soltis D."/>
            <person name="Soltis P."/>
            <person name="Zapata F."/>
        </authorList>
    </citation>
    <scope>NUCLEOTIDE SEQUENCE</scope>
    <source>
        <strain evidence="2">UCBG64.0493</strain>
        <tissue evidence="2">Leaf</tissue>
    </source>
</reference>
<organism evidence="2 3">
    <name type="scientific">Escallonia herrerae</name>
    <dbReference type="NCBI Taxonomy" id="1293975"/>
    <lineage>
        <taxon>Eukaryota</taxon>
        <taxon>Viridiplantae</taxon>
        <taxon>Streptophyta</taxon>
        <taxon>Embryophyta</taxon>
        <taxon>Tracheophyta</taxon>
        <taxon>Spermatophyta</taxon>
        <taxon>Magnoliopsida</taxon>
        <taxon>eudicotyledons</taxon>
        <taxon>Gunneridae</taxon>
        <taxon>Pentapetalae</taxon>
        <taxon>asterids</taxon>
        <taxon>campanulids</taxon>
        <taxon>Escalloniales</taxon>
        <taxon>Escalloniaceae</taxon>
        <taxon>Escallonia</taxon>
    </lineage>
</organism>
<gene>
    <name evidence="2" type="ORF">RJ639_038409</name>
</gene>
<protein>
    <recommendedName>
        <fullName evidence="1">APO domain-containing protein</fullName>
    </recommendedName>
</protein>
<name>A0AA89BES9_9ASTE</name>
<keyword evidence="3" id="KW-1185">Reference proteome</keyword>
<dbReference type="Proteomes" id="UP001188597">
    <property type="component" value="Unassembled WGS sequence"/>
</dbReference>
<dbReference type="InterPro" id="IPR023342">
    <property type="entry name" value="APO_dom"/>
</dbReference>
<proteinExistence type="predicted"/>